<protein>
    <submittedName>
        <fullName evidence="3">Uncharacterized transposon-derived protein F54H12.3</fullName>
    </submittedName>
</protein>
<dbReference type="Gene3D" id="3.30.420.10">
    <property type="entry name" value="Ribonuclease H-like superfamily/Ribonuclease H"/>
    <property type="match status" value="1"/>
</dbReference>
<organism evidence="3 4">
    <name type="scientific">Acropora cervicornis</name>
    <name type="common">Staghorn coral</name>
    <dbReference type="NCBI Taxonomy" id="6130"/>
    <lineage>
        <taxon>Eukaryota</taxon>
        <taxon>Metazoa</taxon>
        <taxon>Cnidaria</taxon>
        <taxon>Anthozoa</taxon>
        <taxon>Hexacorallia</taxon>
        <taxon>Scleractinia</taxon>
        <taxon>Astrocoeniina</taxon>
        <taxon>Acroporidae</taxon>
        <taxon>Acropora</taxon>
    </lineage>
</organism>
<accession>A0AAD9QRJ9</accession>
<dbReference type="Pfam" id="PF00665">
    <property type="entry name" value="rve"/>
    <property type="match status" value="1"/>
</dbReference>
<evidence type="ECO:0000313" key="3">
    <source>
        <dbReference type="EMBL" id="KAK2566055.1"/>
    </source>
</evidence>
<dbReference type="AlphaFoldDB" id="A0AAD9QRJ9"/>
<comment type="caution">
    <text evidence="3">The sequence shown here is derived from an EMBL/GenBank/DDBJ whole genome shotgun (WGS) entry which is preliminary data.</text>
</comment>
<evidence type="ECO:0000259" key="2">
    <source>
        <dbReference type="PROSITE" id="PS50994"/>
    </source>
</evidence>
<dbReference type="InterPro" id="IPR036397">
    <property type="entry name" value="RNaseH_sf"/>
</dbReference>
<feature type="compositionally biased region" description="Basic residues" evidence="1">
    <location>
        <begin position="1"/>
        <end position="12"/>
    </location>
</feature>
<dbReference type="SUPFAM" id="SSF53098">
    <property type="entry name" value="Ribonuclease H-like"/>
    <property type="match status" value="1"/>
</dbReference>
<dbReference type="Proteomes" id="UP001249851">
    <property type="component" value="Unassembled WGS sequence"/>
</dbReference>
<gene>
    <name evidence="3" type="ORF">P5673_010383</name>
</gene>
<dbReference type="InterPro" id="IPR012337">
    <property type="entry name" value="RNaseH-like_sf"/>
</dbReference>
<sequence>MAKRRQRPKKKKQDLLSTYTDPRAPGALGGLRRFARAQRLSQAQARDALRKSLAFTLHRPPRRRFKMAPVMVLNIDQQWVADLVEMQRYWRQNRGVRYLLTVVDVLSKYASVRPIKRKTGAELLKAFESIVAEGRRPQTLQTDKGKDFYNTTLQRWLKKESIRHFSTLGDAKASIVERFNRTLKSRLYRYFTAANTTQYLDILPSLVQRYNEDAHRSIGMAPKDVTVKNEAEVWQRLYGQVTKTRRRGRLKAGDKVRLSERVKTFKKGYLPQCTGEVFRIQRVIQGPVLMYKVEEFDGTPVKGTFYTEDLQKVTVDDDIIMSIYVTLPSNGGGKEFGPTNVNSEYKIRLPERLKLLDEEWEVALASISLPKFDAVRRSILHKFPETTKVGFKSGLLAYEEKDQPADPTTNPTQLAVVYGVVTMSDVLNGVVPVKDGFSFARNLVIQLHTKLNLARATEIRRLEGTGKSVYNPRWRDTNKNAYEQTIVFGVDEIRINGHYQHQSIFTAIHEDLAVAMGIIKAKGNTTPGLSTLVAYQGNDYKKPGTWARFFKLPGSEEHFLEMRASVNWEIRGLNGGWFEKEFVSPTRTLRVYSNANTSTMVGNQVSDVLREVNFDSTKERQQYFEPKLRQYLQVRQQEYEVMEIALDDLNGVPVKLGPGVTSVVLHFRHRNGDDDV</sequence>
<keyword evidence="4" id="KW-1185">Reference proteome</keyword>
<feature type="domain" description="Integrase catalytic" evidence="2">
    <location>
        <begin position="65"/>
        <end position="230"/>
    </location>
</feature>
<reference evidence="3" key="2">
    <citation type="journal article" date="2023" name="Science">
        <title>Genomic signatures of disease resistance in endangered staghorn corals.</title>
        <authorList>
            <person name="Vollmer S.V."/>
            <person name="Selwyn J.D."/>
            <person name="Despard B.A."/>
            <person name="Roesel C.L."/>
        </authorList>
    </citation>
    <scope>NUCLEOTIDE SEQUENCE</scope>
    <source>
        <strain evidence="3">K2</strain>
    </source>
</reference>
<proteinExistence type="predicted"/>
<feature type="region of interest" description="Disordered" evidence="1">
    <location>
        <begin position="1"/>
        <end position="24"/>
    </location>
</feature>
<dbReference type="PANTHER" id="PTHR46585">
    <property type="entry name" value="INTEGRASE CORE DOMAIN CONTAINING PROTEIN"/>
    <property type="match status" value="1"/>
</dbReference>
<dbReference type="PANTHER" id="PTHR46585:SF1">
    <property type="entry name" value="CHROMO DOMAIN-CONTAINING PROTEIN"/>
    <property type="match status" value="1"/>
</dbReference>
<dbReference type="InterPro" id="IPR001584">
    <property type="entry name" value="Integrase_cat-core"/>
</dbReference>
<name>A0AAD9QRJ9_ACRCE</name>
<dbReference type="EMBL" id="JARQWQ010000018">
    <property type="protein sequence ID" value="KAK2566055.1"/>
    <property type="molecule type" value="Genomic_DNA"/>
</dbReference>
<evidence type="ECO:0000256" key="1">
    <source>
        <dbReference type="SAM" id="MobiDB-lite"/>
    </source>
</evidence>
<evidence type="ECO:0000313" key="4">
    <source>
        <dbReference type="Proteomes" id="UP001249851"/>
    </source>
</evidence>
<dbReference type="GO" id="GO:0015074">
    <property type="term" value="P:DNA integration"/>
    <property type="evidence" value="ECO:0007669"/>
    <property type="project" value="InterPro"/>
</dbReference>
<dbReference type="PROSITE" id="PS50994">
    <property type="entry name" value="INTEGRASE"/>
    <property type="match status" value="1"/>
</dbReference>
<dbReference type="GO" id="GO:0003676">
    <property type="term" value="F:nucleic acid binding"/>
    <property type="evidence" value="ECO:0007669"/>
    <property type="project" value="InterPro"/>
</dbReference>
<reference evidence="3" key="1">
    <citation type="journal article" date="2023" name="G3 (Bethesda)">
        <title>Whole genome assembly and annotation of the endangered Caribbean coral Acropora cervicornis.</title>
        <authorList>
            <person name="Selwyn J.D."/>
            <person name="Vollmer S.V."/>
        </authorList>
    </citation>
    <scope>NUCLEOTIDE SEQUENCE</scope>
    <source>
        <strain evidence="3">K2</strain>
    </source>
</reference>